<name>A0A8T4IGC2_9SPHN</name>
<comment type="caution">
    <text evidence="1">The sequence shown here is derived from an EMBL/GenBank/DDBJ whole genome shotgun (WGS) entry which is preliminary data.</text>
</comment>
<organism evidence="1 2">
    <name type="scientific">Stakelama marina</name>
    <dbReference type="NCBI Taxonomy" id="2826939"/>
    <lineage>
        <taxon>Bacteria</taxon>
        <taxon>Pseudomonadati</taxon>
        <taxon>Pseudomonadota</taxon>
        <taxon>Alphaproteobacteria</taxon>
        <taxon>Sphingomonadales</taxon>
        <taxon>Sphingomonadaceae</taxon>
        <taxon>Stakelama</taxon>
    </lineage>
</organism>
<dbReference type="EMBL" id="JAGRQC010000004">
    <property type="protein sequence ID" value="MBR0553663.1"/>
    <property type="molecule type" value="Genomic_DNA"/>
</dbReference>
<keyword evidence="2" id="KW-1185">Reference proteome</keyword>
<evidence type="ECO:0000313" key="1">
    <source>
        <dbReference type="EMBL" id="MBR0553663.1"/>
    </source>
</evidence>
<dbReference type="AlphaFoldDB" id="A0A8T4IGC2"/>
<evidence type="ECO:0000313" key="2">
    <source>
        <dbReference type="Proteomes" id="UP000676996"/>
    </source>
</evidence>
<accession>A0A8T4IGC2</accession>
<gene>
    <name evidence="1" type="ORF">J7S20_14225</name>
</gene>
<reference evidence="1" key="1">
    <citation type="submission" date="2021-04" db="EMBL/GenBank/DDBJ databases">
        <title>Ouciella asimina sp. nov., isolated from the surface seawater in the hydrothermal field of Okinawa Trough.</title>
        <authorList>
            <person name="Shuang W."/>
        </authorList>
    </citation>
    <scope>NUCLEOTIDE SEQUENCE</scope>
    <source>
        <strain evidence="1">LXI357</strain>
    </source>
</reference>
<dbReference type="InterPro" id="IPR025985">
    <property type="entry name" value="YnbE"/>
</dbReference>
<dbReference type="Pfam" id="PF13617">
    <property type="entry name" value="Lipoprotein_19"/>
    <property type="match status" value="1"/>
</dbReference>
<sequence length="66" mass="7158">MGEGRPFRIAAILTLAASATMTSGCVTVNAPDKPIEINLNVHISQEVVYKLDKEMTNLIDQNPGIF</sequence>
<dbReference type="PROSITE" id="PS51257">
    <property type="entry name" value="PROKAR_LIPOPROTEIN"/>
    <property type="match status" value="1"/>
</dbReference>
<protein>
    <submittedName>
        <fullName evidence="1">YnbE family lipoprotein</fullName>
    </submittedName>
</protein>
<dbReference type="Proteomes" id="UP000676996">
    <property type="component" value="Unassembled WGS sequence"/>
</dbReference>
<proteinExistence type="predicted"/>
<keyword evidence="1" id="KW-0449">Lipoprotein</keyword>